<dbReference type="Gene3D" id="3.10.450.10">
    <property type="match status" value="1"/>
</dbReference>
<sequence>MANGDRSEGSPGHLGLVLGGGRSQQHQQHQQYRSMTPAEFEIYFKQVQETGKTEYRFLRVIKLSSMAVSGCNHYITFEANANGPAPIHFQALVYAGIPKDRIEVISCRPKPNSPQVHSMLSLSFSLNVRFTSPRHVLRSRFVAKAPRALGALMRLGLFKTLVRSCGLKVVEL</sequence>
<dbReference type="Proteomes" id="UP000823749">
    <property type="component" value="Chromosome 8"/>
</dbReference>
<reference evidence="2" key="1">
    <citation type="submission" date="2020-08" db="EMBL/GenBank/DDBJ databases">
        <title>Plant Genome Project.</title>
        <authorList>
            <person name="Zhang R.-G."/>
        </authorList>
    </citation>
    <scope>NUCLEOTIDE SEQUENCE</scope>
    <source>
        <strain evidence="2">WSP0</strain>
        <tissue evidence="2">Leaf</tissue>
    </source>
</reference>
<gene>
    <name evidence="2" type="ORF">RHGRI_023291</name>
</gene>
<accession>A0AAV6J2R9</accession>
<dbReference type="EMBL" id="JACTNZ010000008">
    <property type="protein sequence ID" value="KAG5535471.1"/>
    <property type="molecule type" value="Genomic_DNA"/>
</dbReference>
<evidence type="ECO:0000256" key="1">
    <source>
        <dbReference type="SAM" id="MobiDB-lite"/>
    </source>
</evidence>
<dbReference type="AlphaFoldDB" id="A0AAV6J2R9"/>
<feature type="region of interest" description="Disordered" evidence="1">
    <location>
        <begin position="1"/>
        <end position="32"/>
    </location>
</feature>
<dbReference type="SUPFAM" id="SSF54403">
    <property type="entry name" value="Cystatin/monellin"/>
    <property type="match status" value="1"/>
</dbReference>
<proteinExistence type="predicted"/>
<keyword evidence="3" id="KW-1185">Reference proteome</keyword>
<dbReference type="InterPro" id="IPR046350">
    <property type="entry name" value="Cystatin_sf"/>
</dbReference>
<protein>
    <recommendedName>
        <fullName evidence="4">Cysteine proteinase inhibitor</fullName>
    </recommendedName>
</protein>
<evidence type="ECO:0000313" key="3">
    <source>
        <dbReference type="Proteomes" id="UP000823749"/>
    </source>
</evidence>
<evidence type="ECO:0000313" key="2">
    <source>
        <dbReference type="EMBL" id="KAG5535471.1"/>
    </source>
</evidence>
<name>A0AAV6J2R9_9ERIC</name>
<comment type="caution">
    <text evidence="2">The sequence shown here is derived from an EMBL/GenBank/DDBJ whole genome shotgun (WGS) entry which is preliminary data.</text>
</comment>
<evidence type="ECO:0008006" key="4">
    <source>
        <dbReference type="Google" id="ProtNLM"/>
    </source>
</evidence>
<organism evidence="2 3">
    <name type="scientific">Rhododendron griersonianum</name>
    <dbReference type="NCBI Taxonomy" id="479676"/>
    <lineage>
        <taxon>Eukaryota</taxon>
        <taxon>Viridiplantae</taxon>
        <taxon>Streptophyta</taxon>
        <taxon>Embryophyta</taxon>
        <taxon>Tracheophyta</taxon>
        <taxon>Spermatophyta</taxon>
        <taxon>Magnoliopsida</taxon>
        <taxon>eudicotyledons</taxon>
        <taxon>Gunneridae</taxon>
        <taxon>Pentapetalae</taxon>
        <taxon>asterids</taxon>
        <taxon>Ericales</taxon>
        <taxon>Ericaceae</taxon>
        <taxon>Ericoideae</taxon>
        <taxon>Rhodoreae</taxon>
        <taxon>Rhododendron</taxon>
    </lineage>
</organism>